<name>A0A5E4LUM7_9ARCH</name>
<dbReference type="EMBL" id="CABMJJ010000009">
    <property type="protein sequence ID" value="VVC03762.1"/>
    <property type="molecule type" value="Genomic_DNA"/>
</dbReference>
<reference evidence="1 2" key="1">
    <citation type="submission" date="2019-08" db="EMBL/GenBank/DDBJ databases">
        <authorList>
            <person name="Vazquez-Campos X."/>
        </authorList>
    </citation>
    <scope>NUCLEOTIDE SEQUENCE [LARGE SCALE GENOMIC DNA]</scope>
    <source>
        <strain evidence="1">LFW-283_2</strain>
    </source>
</reference>
<proteinExistence type="predicted"/>
<evidence type="ECO:0000313" key="1">
    <source>
        <dbReference type="EMBL" id="VVC03762.1"/>
    </source>
</evidence>
<comment type="caution">
    <text evidence="1">The sequence shown here is derived from an EMBL/GenBank/DDBJ whole genome shotgun (WGS) entry which is preliminary data.</text>
</comment>
<dbReference type="AlphaFoldDB" id="A0A5E4LUM7"/>
<organism evidence="1 2">
    <name type="scientific">Candidatus Bilamarchaeum dharawalense</name>
    <dbReference type="NCBI Taxonomy" id="2885759"/>
    <lineage>
        <taxon>Archaea</taxon>
        <taxon>Candidatus Micrarchaeota</taxon>
        <taxon>Candidatus Micrarchaeia</taxon>
        <taxon>Candidatus Anstonellales</taxon>
        <taxon>Candidatus Bilamarchaeaceae</taxon>
        <taxon>Candidatus Bilamarchaeum</taxon>
    </lineage>
</organism>
<sequence length="106" mass="12356">MEEKKARYKNCEICKELPDDAVREFDNSTAPSEPNLNFDKMWKAISHMENLGEYGDCPPSIEIYKCSKCGTHYAYTYYVHGYMSGSEPTTEKIHRLTTEEFKKVKK</sequence>
<gene>
    <name evidence="1" type="ORF">LFW2832_00514</name>
</gene>
<evidence type="ECO:0000313" key="2">
    <source>
        <dbReference type="Proteomes" id="UP000789941"/>
    </source>
</evidence>
<dbReference type="Proteomes" id="UP000789941">
    <property type="component" value="Unassembled WGS sequence"/>
</dbReference>
<protein>
    <submittedName>
        <fullName evidence="1">Uncharacterized protein</fullName>
    </submittedName>
</protein>
<accession>A0A5E4LUM7</accession>